<evidence type="ECO:0000256" key="4">
    <source>
        <dbReference type="ARBA" id="ARBA00022692"/>
    </source>
</evidence>
<dbReference type="SUPFAM" id="SSF161098">
    <property type="entry name" value="MetI-like"/>
    <property type="match status" value="1"/>
</dbReference>
<dbReference type="PANTHER" id="PTHR43386:SF25">
    <property type="entry name" value="PEPTIDE ABC TRANSPORTER PERMEASE PROTEIN"/>
    <property type="match status" value="1"/>
</dbReference>
<dbReference type="PROSITE" id="PS50928">
    <property type="entry name" value="ABC_TM1"/>
    <property type="match status" value="1"/>
</dbReference>
<organism evidence="9 10">
    <name type="scientific">Afipia carboxydohydrogena</name>
    <name type="common">Pseudomonas carboxydohydrogena</name>
    <dbReference type="NCBI Taxonomy" id="290"/>
    <lineage>
        <taxon>Bacteria</taxon>
        <taxon>Pseudomonadati</taxon>
        <taxon>Pseudomonadota</taxon>
        <taxon>Alphaproteobacteria</taxon>
        <taxon>Hyphomicrobiales</taxon>
        <taxon>Nitrobacteraceae</taxon>
        <taxon>Afipia</taxon>
    </lineage>
</organism>
<comment type="similarity">
    <text evidence="7">Belongs to the binding-protein-dependent transport system permease family.</text>
</comment>
<feature type="transmembrane region" description="Helical" evidence="7">
    <location>
        <begin position="155"/>
        <end position="177"/>
    </location>
</feature>
<dbReference type="Pfam" id="PF00528">
    <property type="entry name" value="BPD_transp_1"/>
    <property type="match status" value="1"/>
</dbReference>
<dbReference type="PANTHER" id="PTHR43386">
    <property type="entry name" value="OLIGOPEPTIDE TRANSPORT SYSTEM PERMEASE PROTEIN APPC"/>
    <property type="match status" value="1"/>
</dbReference>
<evidence type="ECO:0000256" key="5">
    <source>
        <dbReference type="ARBA" id="ARBA00022989"/>
    </source>
</evidence>
<dbReference type="InterPro" id="IPR025966">
    <property type="entry name" value="OppC_N"/>
</dbReference>
<comment type="subcellular location">
    <subcellularLocation>
        <location evidence="1 7">Cell membrane</location>
        <topology evidence="1 7">Multi-pass membrane protein</topology>
    </subcellularLocation>
</comment>
<dbReference type="EMBL" id="CP113162">
    <property type="protein sequence ID" value="WEF51703.1"/>
    <property type="molecule type" value="Genomic_DNA"/>
</dbReference>
<keyword evidence="10" id="KW-1185">Reference proteome</keyword>
<feature type="transmembrane region" description="Helical" evidence="7">
    <location>
        <begin position="286"/>
        <end position="308"/>
    </location>
</feature>
<dbReference type="InterPro" id="IPR035906">
    <property type="entry name" value="MetI-like_sf"/>
</dbReference>
<keyword evidence="4 7" id="KW-0812">Transmembrane</keyword>
<keyword evidence="6 7" id="KW-0472">Membrane</keyword>
<dbReference type="Proteomes" id="UP001213907">
    <property type="component" value="Chromosome"/>
</dbReference>
<gene>
    <name evidence="9" type="ORF">AFIC_000148</name>
</gene>
<feature type="domain" description="ABC transmembrane type-1" evidence="8">
    <location>
        <begin position="120"/>
        <end position="309"/>
    </location>
</feature>
<evidence type="ECO:0000256" key="3">
    <source>
        <dbReference type="ARBA" id="ARBA00022475"/>
    </source>
</evidence>
<dbReference type="InterPro" id="IPR050366">
    <property type="entry name" value="BP-dependent_transpt_permease"/>
</dbReference>
<dbReference type="InterPro" id="IPR000515">
    <property type="entry name" value="MetI-like"/>
</dbReference>
<evidence type="ECO:0000256" key="7">
    <source>
        <dbReference type="RuleBase" id="RU363032"/>
    </source>
</evidence>
<feature type="transmembrane region" description="Helical" evidence="7">
    <location>
        <begin position="122"/>
        <end position="148"/>
    </location>
</feature>
<dbReference type="CDD" id="cd06261">
    <property type="entry name" value="TM_PBP2"/>
    <property type="match status" value="1"/>
</dbReference>
<feature type="transmembrane region" description="Helical" evidence="7">
    <location>
        <begin position="241"/>
        <end position="266"/>
    </location>
</feature>
<evidence type="ECO:0000313" key="10">
    <source>
        <dbReference type="Proteomes" id="UP001213907"/>
    </source>
</evidence>
<keyword evidence="2 7" id="KW-0813">Transport</keyword>
<reference evidence="9 10" key="1">
    <citation type="submission" date="2022-11" db="EMBL/GenBank/DDBJ databases">
        <authorList>
            <person name="Siebert D."/>
            <person name="Busche T."/>
            <person name="Saydam E."/>
            <person name="Kalinowski J."/>
            <person name="Ruckert C."/>
            <person name="Blombach B."/>
        </authorList>
    </citation>
    <scope>NUCLEOTIDE SEQUENCE [LARGE SCALE GENOMIC DNA]</scope>
    <source>
        <strain evidence="9 10">DSM 1083</strain>
    </source>
</reference>
<feature type="transmembrane region" description="Helical" evidence="7">
    <location>
        <begin position="54"/>
        <end position="74"/>
    </location>
</feature>
<sequence>MRGSIRASGWREAAMTEMDLQFKAAVGAEPGSELLDAAPARKALWRNIPRHPGLVIGLAVLASLMIVAVFAPWISPYNPYDQHLAQRLMPPVWVHGGSAAHLLGTDHLGRDYLSRLLFGARVSLLIGFGAASIGCVIGVTLGMCAGFFGGVIDRIVSFILTCQLALPGLLLAMALVFLIGPSVGVVICVIGFLHWSYYLVVTRAATQKIRDLEYITAARAIGSSRLQIMVTEILPNLFSEIIVIFSLEVGVAVLAEAALSFLGVGIQPPTSSWGLMIAEGKISVFLRPWLVILPGMFIFLLVLAANLVGDGLRDLLSAESRR</sequence>
<evidence type="ECO:0000256" key="1">
    <source>
        <dbReference type="ARBA" id="ARBA00004651"/>
    </source>
</evidence>
<dbReference type="Pfam" id="PF12911">
    <property type="entry name" value="OppC_N"/>
    <property type="match status" value="1"/>
</dbReference>
<dbReference type="Gene3D" id="1.10.3720.10">
    <property type="entry name" value="MetI-like"/>
    <property type="match status" value="1"/>
</dbReference>
<evidence type="ECO:0000313" key="9">
    <source>
        <dbReference type="EMBL" id="WEF51703.1"/>
    </source>
</evidence>
<proteinExistence type="inferred from homology"/>
<accession>A0ABY8BP19</accession>
<evidence type="ECO:0000259" key="8">
    <source>
        <dbReference type="PROSITE" id="PS50928"/>
    </source>
</evidence>
<feature type="transmembrane region" description="Helical" evidence="7">
    <location>
        <begin position="183"/>
        <end position="201"/>
    </location>
</feature>
<protein>
    <submittedName>
        <fullName evidence="9">ABC transporter permease</fullName>
    </submittedName>
</protein>
<evidence type="ECO:0000256" key="6">
    <source>
        <dbReference type="ARBA" id="ARBA00023136"/>
    </source>
</evidence>
<keyword evidence="5 7" id="KW-1133">Transmembrane helix</keyword>
<evidence type="ECO:0000256" key="2">
    <source>
        <dbReference type="ARBA" id="ARBA00022448"/>
    </source>
</evidence>
<keyword evidence="3" id="KW-1003">Cell membrane</keyword>
<name>A0ABY8BP19_AFICR</name>